<name>A0A8D9F1B4_9HEMI</name>
<accession>A0A8D9F1B4</accession>
<organism evidence="1">
    <name type="scientific">Cacopsylla melanoneura</name>
    <dbReference type="NCBI Taxonomy" id="428564"/>
    <lineage>
        <taxon>Eukaryota</taxon>
        <taxon>Metazoa</taxon>
        <taxon>Ecdysozoa</taxon>
        <taxon>Arthropoda</taxon>
        <taxon>Hexapoda</taxon>
        <taxon>Insecta</taxon>
        <taxon>Pterygota</taxon>
        <taxon>Neoptera</taxon>
        <taxon>Paraneoptera</taxon>
        <taxon>Hemiptera</taxon>
        <taxon>Sternorrhyncha</taxon>
        <taxon>Psylloidea</taxon>
        <taxon>Psyllidae</taxon>
        <taxon>Psyllinae</taxon>
        <taxon>Cacopsylla</taxon>
    </lineage>
</organism>
<proteinExistence type="predicted"/>
<sequence>MMTTKEMTIITTIRKKKTTELKNLFLLAIEMAFKVDFQVLKRTIDMDLVDLQALKRGSVILLPKYMSSPLELQTSKTPAFNRKMFLTRNPIRKEKCSYKA</sequence>
<evidence type="ECO:0000313" key="1">
    <source>
        <dbReference type="EMBL" id="CAG6771630.1"/>
    </source>
</evidence>
<dbReference type="AlphaFoldDB" id="A0A8D9F1B4"/>
<protein>
    <submittedName>
        <fullName evidence="1">Uncharacterized protein</fullName>
    </submittedName>
</protein>
<reference evidence="1" key="1">
    <citation type="submission" date="2021-05" db="EMBL/GenBank/DDBJ databases">
        <authorList>
            <person name="Alioto T."/>
            <person name="Alioto T."/>
            <person name="Gomez Garrido J."/>
        </authorList>
    </citation>
    <scope>NUCLEOTIDE SEQUENCE</scope>
</reference>
<dbReference type="EMBL" id="HBUF01585448">
    <property type="protein sequence ID" value="CAG6771630.1"/>
    <property type="molecule type" value="Transcribed_RNA"/>
</dbReference>